<keyword evidence="7 27" id="KW-0436">Ligase</keyword>
<keyword evidence="11" id="KW-0067">ATP-binding</keyword>
<comment type="subcellular location">
    <subcellularLocation>
        <location evidence="2">Cell membrane</location>
    </subcellularLocation>
    <subcellularLocation>
        <location evidence="3">Cytoplasmic vesicle</location>
    </subcellularLocation>
    <subcellularLocation>
        <location evidence="1">Microsome</location>
    </subcellularLocation>
</comment>
<keyword evidence="5" id="KW-0963">Cytoplasm</keyword>
<comment type="function">
    <text evidence="22">Catalyzes the conversion of fatty acids such as long-chain and very long-chain fatty acids to their active form acyl-CoAs for both synthesis of cellular lipids, and degradation via beta-oxidation. Can activate diverse saturated, monosaturated and polyunsaturated fatty acids.</text>
</comment>
<keyword evidence="10" id="KW-0276">Fatty acid metabolism</keyword>
<evidence type="ECO:0000256" key="3">
    <source>
        <dbReference type="ARBA" id="ARBA00004541"/>
    </source>
</evidence>
<evidence type="ECO:0000256" key="24">
    <source>
        <dbReference type="SAM" id="MobiDB-lite"/>
    </source>
</evidence>
<dbReference type="PANTHER" id="PTHR43272:SF93">
    <property type="entry name" value="ACYL-COA SYNTHETASE BUBBLEGUM FAMILY MEMBER 1"/>
    <property type="match status" value="1"/>
</dbReference>
<comment type="similarity">
    <text evidence="19">Belongs to the ATP-dependent AMP-binding enzyme family. Bubblegum subfamily.</text>
</comment>
<dbReference type="InterPro" id="IPR000873">
    <property type="entry name" value="AMP-dep_synth/lig_dom"/>
</dbReference>
<proteinExistence type="inferred from homology"/>
<dbReference type="Proteomes" id="UP001652581">
    <property type="component" value="Chromosome 27"/>
</dbReference>
<comment type="catalytic activity">
    <reaction evidence="17">
        <text>(E)-hexadec-2-enoate + ATP + CoA = (2E)-hexadecenoyl-CoA + AMP + diphosphate</text>
        <dbReference type="Rhea" id="RHEA:36139"/>
        <dbReference type="ChEBI" id="CHEBI:30616"/>
        <dbReference type="ChEBI" id="CHEBI:33019"/>
        <dbReference type="ChEBI" id="CHEBI:57287"/>
        <dbReference type="ChEBI" id="CHEBI:61526"/>
        <dbReference type="ChEBI" id="CHEBI:72745"/>
        <dbReference type="ChEBI" id="CHEBI:456215"/>
    </reaction>
</comment>
<evidence type="ECO:0000256" key="14">
    <source>
        <dbReference type="ARBA" id="ARBA00023136"/>
    </source>
</evidence>
<feature type="compositionally biased region" description="Basic and acidic residues" evidence="24">
    <location>
        <begin position="102"/>
        <end position="124"/>
    </location>
</feature>
<protein>
    <recommendedName>
        <fullName evidence="20">Long-chain-fatty-acid--CoA ligase ACSBG1</fullName>
        <ecNumber evidence="16">6.2.1.3</ecNumber>
    </recommendedName>
    <alternativeName>
        <fullName evidence="21">Acyl-CoA synthetase bubblegum family member 1</fullName>
    </alternativeName>
</protein>
<sequence>MLSPVPARPKKEGERPVAAGPPRHTLHCSHSLPGELVGCGCPSGTMLELLLLRSAGSILRTIFLNRLPPGGPGCVRKLSLNLRYQRGTRQNVKSSFLTDGQARSKETLSHAHKLSSPEKAKDAQLDSPEETLWTTRADGRVRLRKDPSCSQVPYTVHQMFCKTLDKYGNLSAMAYKRQGTWERISYFQYYLLSRKAAKGFLKLGLEQAHGVAILGFNSPEWFFSAVGTVFAGGIVTGIYTTSSPKACQYIAYDSRANIIVVDTQKQLEKILKIWKNLPHLKAVVTYREPPSKKMPNVYTMEEVMELGNEVPEEALDSIIEAQEPNQCCVLIYTSGTTGTPKGVMLSQDNITWTAHHSSQAGGIRPSEVQQEVVVSYLALSHIAAQFYDLWTGLQWGVQVCFAEPDALKGSLLDTLREVEPTTHLGVPRIWEKIMERIQEVAAQSGFIRRKMLLWAMSVTLEQNLTCPNSDLKPFITRLADYLVLSKVRQALGFANCQKYFYGGAPMTTEAQHFFLGLNIRLLPAYGLSETSGPHFICSTYNYQLYSAGKLVPGCRVKLVNEDSEGIGEICLWGRTIFMGYLNMEDKTREAIDSDGWLHTGDMGRVDANSFLYITGRLKELIITTGGENVPPVPIEDAVKMELPIISFAMLIGDQRKFLSMLLTLKCTLDPDTSDPTDNLTEQAVEFCQRVGSRATTVSEIVDKKDEAVYQAIEEGIQRVNMKAAAQPYHIQKWTILKRDFSISGEELGPTMKLKRHKVLEKYKDLIDSLYQEQNK</sequence>
<dbReference type="Pfam" id="PF00501">
    <property type="entry name" value="AMP-binding"/>
    <property type="match status" value="1"/>
</dbReference>
<evidence type="ECO:0000256" key="19">
    <source>
        <dbReference type="ARBA" id="ARBA00038034"/>
    </source>
</evidence>
<feature type="domain" description="AMP-dependent synthetase/ligase" evidence="25">
    <location>
        <begin position="165"/>
        <end position="581"/>
    </location>
</feature>
<keyword evidence="12" id="KW-0492">Microsome</keyword>
<evidence type="ECO:0000256" key="5">
    <source>
        <dbReference type="ARBA" id="ARBA00022490"/>
    </source>
</evidence>
<evidence type="ECO:0000256" key="16">
    <source>
        <dbReference type="ARBA" id="ARBA00026121"/>
    </source>
</evidence>
<gene>
    <name evidence="27" type="primary">ACSBG1</name>
</gene>
<dbReference type="Gene3D" id="3.40.50.12780">
    <property type="entry name" value="N-terminal domain of ligase-like"/>
    <property type="match status" value="2"/>
</dbReference>
<dbReference type="GO" id="GO:0016874">
    <property type="term" value="F:ligase activity"/>
    <property type="evidence" value="ECO:0007669"/>
    <property type="project" value="UniProtKB-KW"/>
</dbReference>
<keyword evidence="13" id="KW-0443">Lipid metabolism</keyword>
<organism evidence="26 27">
    <name type="scientific">Vicugna pacos</name>
    <name type="common">Alpaca</name>
    <name type="synonym">Lama pacos</name>
    <dbReference type="NCBI Taxonomy" id="30538"/>
    <lineage>
        <taxon>Eukaryota</taxon>
        <taxon>Metazoa</taxon>
        <taxon>Chordata</taxon>
        <taxon>Craniata</taxon>
        <taxon>Vertebrata</taxon>
        <taxon>Euteleostomi</taxon>
        <taxon>Mammalia</taxon>
        <taxon>Eutheria</taxon>
        <taxon>Laurasiatheria</taxon>
        <taxon>Artiodactyla</taxon>
        <taxon>Tylopoda</taxon>
        <taxon>Camelidae</taxon>
        <taxon>Vicugna</taxon>
    </lineage>
</organism>
<evidence type="ECO:0000256" key="22">
    <source>
        <dbReference type="ARBA" id="ARBA00045256"/>
    </source>
</evidence>
<keyword evidence="8" id="KW-0547">Nucleotide-binding</keyword>
<evidence type="ECO:0000313" key="27">
    <source>
        <dbReference type="RefSeq" id="XP_072807017.1"/>
    </source>
</evidence>
<dbReference type="RefSeq" id="XP_072807017.1">
    <property type="nucleotide sequence ID" value="XM_072950916.1"/>
</dbReference>
<evidence type="ECO:0000256" key="1">
    <source>
        <dbReference type="ARBA" id="ARBA00004144"/>
    </source>
</evidence>
<dbReference type="GeneID" id="102539836"/>
<evidence type="ECO:0000256" key="10">
    <source>
        <dbReference type="ARBA" id="ARBA00022832"/>
    </source>
</evidence>
<dbReference type="EC" id="6.2.1.3" evidence="16"/>
<evidence type="ECO:0000256" key="2">
    <source>
        <dbReference type="ARBA" id="ARBA00004236"/>
    </source>
</evidence>
<keyword evidence="6" id="KW-0597">Phosphoprotein</keyword>
<keyword evidence="14" id="KW-0472">Membrane</keyword>
<feature type="region of interest" description="Disordered" evidence="24">
    <location>
        <begin position="1"/>
        <end position="24"/>
    </location>
</feature>
<evidence type="ECO:0000256" key="15">
    <source>
        <dbReference type="ARBA" id="ARBA00023329"/>
    </source>
</evidence>
<dbReference type="InterPro" id="IPR042099">
    <property type="entry name" value="ANL_N_sf"/>
</dbReference>
<evidence type="ECO:0000256" key="21">
    <source>
        <dbReference type="ARBA" id="ARBA00043191"/>
    </source>
</evidence>
<comment type="catalytic activity">
    <reaction evidence="18">
        <text>a long-chain fatty acid + ATP + CoA = a long-chain fatty acyl-CoA + AMP + diphosphate</text>
        <dbReference type="Rhea" id="RHEA:15421"/>
        <dbReference type="ChEBI" id="CHEBI:30616"/>
        <dbReference type="ChEBI" id="CHEBI:33019"/>
        <dbReference type="ChEBI" id="CHEBI:57287"/>
        <dbReference type="ChEBI" id="CHEBI:57560"/>
        <dbReference type="ChEBI" id="CHEBI:83139"/>
        <dbReference type="ChEBI" id="CHEBI:456215"/>
        <dbReference type="EC" id="6.2.1.3"/>
    </reaction>
</comment>
<evidence type="ECO:0000256" key="4">
    <source>
        <dbReference type="ARBA" id="ARBA00022475"/>
    </source>
</evidence>
<evidence type="ECO:0000256" key="20">
    <source>
        <dbReference type="ARBA" id="ARBA00040478"/>
    </source>
</evidence>
<keyword evidence="9" id="KW-0256">Endoplasmic reticulum</keyword>
<evidence type="ECO:0000256" key="11">
    <source>
        <dbReference type="ARBA" id="ARBA00022840"/>
    </source>
</evidence>
<comment type="catalytic activity">
    <reaction evidence="23">
        <text>hexadecanoate + ATP + CoA = hexadecanoyl-CoA + AMP + diphosphate</text>
        <dbReference type="Rhea" id="RHEA:30751"/>
        <dbReference type="ChEBI" id="CHEBI:7896"/>
        <dbReference type="ChEBI" id="CHEBI:30616"/>
        <dbReference type="ChEBI" id="CHEBI:33019"/>
        <dbReference type="ChEBI" id="CHEBI:57287"/>
        <dbReference type="ChEBI" id="CHEBI:57379"/>
        <dbReference type="ChEBI" id="CHEBI:456215"/>
    </reaction>
</comment>
<dbReference type="CDD" id="cd05933">
    <property type="entry name" value="ACSBG_like"/>
    <property type="match status" value="1"/>
</dbReference>
<keyword evidence="4" id="KW-1003">Cell membrane</keyword>
<evidence type="ECO:0000256" key="12">
    <source>
        <dbReference type="ARBA" id="ARBA00022848"/>
    </source>
</evidence>
<evidence type="ECO:0000256" key="7">
    <source>
        <dbReference type="ARBA" id="ARBA00022598"/>
    </source>
</evidence>
<evidence type="ECO:0000256" key="9">
    <source>
        <dbReference type="ARBA" id="ARBA00022824"/>
    </source>
</evidence>
<dbReference type="PROSITE" id="PS00455">
    <property type="entry name" value="AMP_BINDING"/>
    <property type="match status" value="1"/>
</dbReference>
<dbReference type="SUPFAM" id="SSF56801">
    <property type="entry name" value="Acetyl-CoA synthetase-like"/>
    <property type="match status" value="1"/>
</dbReference>
<dbReference type="Pfam" id="PF23562">
    <property type="entry name" value="AMP-binding_C_3"/>
    <property type="match status" value="1"/>
</dbReference>
<dbReference type="PANTHER" id="PTHR43272">
    <property type="entry name" value="LONG-CHAIN-FATTY-ACID--COA LIGASE"/>
    <property type="match status" value="1"/>
</dbReference>
<evidence type="ECO:0000256" key="23">
    <source>
        <dbReference type="ARBA" id="ARBA00049177"/>
    </source>
</evidence>
<feature type="region of interest" description="Disordered" evidence="24">
    <location>
        <begin position="93"/>
        <end position="127"/>
    </location>
</feature>
<evidence type="ECO:0000256" key="13">
    <source>
        <dbReference type="ARBA" id="ARBA00023098"/>
    </source>
</evidence>
<keyword evidence="15" id="KW-0968">Cytoplasmic vesicle</keyword>
<dbReference type="InterPro" id="IPR020845">
    <property type="entry name" value="AMP-binding_CS"/>
</dbReference>
<evidence type="ECO:0000256" key="6">
    <source>
        <dbReference type="ARBA" id="ARBA00022553"/>
    </source>
</evidence>
<evidence type="ECO:0000256" key="8">
    <source>
        <dbReference type="ARBA" id="ARBA00022741"/>
    </source>
</evidence>
<evidence type="ECO:0000256" key="18">
    <source>
        <dbReference type="ARBA" id="ARBA00036813"/>
    </source>
</evidence>
<evidence type="ECO:0000259" key="25">
    <source>
        <dbReference type="Pfam" id="PF00501"/>
    </source>
</evidence>
<keyword evidence="26" id="KW-1185">Reference proteome</keyword>
<accession>A0ABM5CEE0</accession>
<reference evidence="27" key="1">
    <citation type="submission" date="2025-08" db="UniProtKB">
        <authorList>
            <consortium name="RefSeq"/>
        </authorList>
    </citation>
    <scope>IDENTIFICATION</scope>
</reference>
<evidence type="ECO:0000256" key="17">
    <source>
        <dbReference type="ARBA" id="ARBA00036716"/>
    </source>
</evidence>
<name>A0ABM5CEE0_VICPA</name>
<evidence type="ECO:0000313" key="26">
    <source>
        <dbReference type="Proteomes" id="UP001652581"/>
    </source>
</evidence>